<dbReference type="AlphaFoldDB" id="A0ABD1LV17"/>
<comment type="caution">
    <text evidence="1">The sequence shown here is derived from an EMBL/GenBank/DDBJ whole genome shotgun (WGS) entry which is preliminary data.</text>
</comment>
<organism evidence="1 2">
    <name type="scientific">Flemingia macrophylla</name>
    <dbReference type="NCBI Taxonomy" id="520843"/>
    <lineage>
        <taxon>Eukaryota</taxon>
        <taxon>Viridiplantae</taxon>
        <taxon>Streptophyta</taxon>
        <taxon>Embryophyta</taxon>
        <taxon>Tracheophyta</taxon>
        <taxon>Spermatophyta</taxon>
        <taxon>Magnoliopsida</taxon>
        <taxon>eudicotyledons</taxon>
        <taxon>Gunneridae</taxon>
        <taxon>Pentapetalae</taxon>
        <taxon>rosids</taxon>
        <taxon>fabids</taxon>
        <taxon>Fabales</taxon>
        <taxon>Fabaceae</taxon>
        <taxon>Papilionoideae</taxon>
        <taxon>50 kb inversion clade</taxon>
        <taxon>NPAAA clade</taxon>
        <taxon>indigoferoid/millettioid clade</taxon>
        <taxon>Phaseoleae</taxon>
        <taxon>Flemingia</taxon>
    </lineage>
</organism>
<reference evidence="1 2" key="1">
    <citation type="submission" date="2024-08" db="EMBL/GenBank/DDBJ databases">
        <title>Insights into the chromosomal genome structure of Flemingia macrophylla.</title>
        <authorList>
            <person name="Ding Y."/>
            <person name="Zhao Y."/>
            <person name="Bi W."/>
            <person name="Wu M."/>
            <person name="Zhao G."/>
            <person name="Gong Y."/>
            <person name="Li W."/>
            <person name="Zhang P."/>
        </authorList>
    </citation>
    <scope>NUCLEOTIDE SEQUENCE [LARGE SCALE GENOMIC DNA]</scope>
    <source>
        <strain evidence="1">DYQJB</strain>
        <tissue evidence="1">Leaf</tissue>
    </source>
</reference>
<proteinExistence type="predicted"/>
<dbReference type="EMBL" id="JBGMDY010000007">
    <property type="protein sequence ID" value="KAL2327359.1"/>
    <property type="molecule type" value="Genomic_DNA"/>
</dbReference>
<evidence type="ECO:0008006" key="3">
    <source>
        <dbReference type="Google" id="ProtNLM"/>
    </source>
</evidence>
<accession>A0ABD1LV17</accession>
<sequence>MRWARPRCIEGIVRAREGEDWMQPCLLVAEVEGLLKSFVEFGLGFLDFRKRWWTPIFLHSYFFVIQRCPGLAMVAYGPVTAAAARSLGVEVDVVSSKVW</sequence>
<name>A0ABD1LV17_9FABA</name>
<dbReference type="PANTHER" id="PTHR38020">
    <property type="entry name" value="UROPORPHYRINOGEN-III SYNTHASE"/>
    <property type="match status" value="1"/>
</dbReference>
<keyword evidence="2" id="KW-1185">Reference proteome</keyword>
<evidence type="ECO:0000313" key="2">
    <source>
        <dbReference type="Proteomes" id="UP001603857"/>
    </source>
</evidence>
<gene>
    <name evidence="1" type="ORF">Fmac_020786</name>
</gene>
<dbReference type="Proteomes" id="UP001603857">
    <property type="component" value="Unassembled WGS sequence"/>
</dbReference>
<protein>
    <recommendedName>
        <fullName evidence="3">Uroporphyrinogen-III synthase</fullName>
    </recommendedName>
</protein>
<evidence type="ECO:0000313" key="1">
    <source>
        <dbReference type="EMBL" id="KAL2327359.1"/>
    </source>
</evidence>
<dbReference type="PANTHER" id="PTHR38020:SF1">
    <property type="entry name" value="UROPORPHYRINOGEN-III SYNTHASE"/>
    <property type="match status" value="1"/>
</dbReference>